<dbReference type="InterPro" id="IPR000719">
    <property type="entry name" value="Prot_kinase_dom"/>
</dbReference>
<dbReference type="EC" id="2.7.10.1" evidence="2"/>
<dbReference type="GO" id="GO:0007169">
    <property type="term" value="P:cell surface receptor protein tyrosine kinase signaling pathway"/>
    <property type="evidence" value="ECO:0007669"/>
    <property type="project" value="TreeGrafter"/>
</dbReference>
<evidence type="ECO:0000256" key="13">
    <source>
        <dbReference type="ARBA" id="ARBA00051243"/>
    </source>
</evidence>
<dbReference type="GO" id="GO:0004714">
    <property type="term" value="F:transmembrane receptor protein tyrosine kinase activity"/>
    <property type="evidence" value="ECO:0007669"/>
    <property type="project" value="UniProtKB-EC"/>
</dbReference>
<dbReference type="PANTHER" id="PTHR24416:SF613">
    <property type="entry name" value="RECEPTOR PROTEIN-TYROSINE KINASE"/>
    <property type="match status" value="1"/>
</dbReference>
<keyword evidence="12" id="KW-0325">Glycoprotein</keyword>
<dbReference type="InterPro" id="IPR011009">
    <property type="entry name" value="Kinase-like_dom_sf"/>
</dbReference>
<keyword evidence="9 15" id="KW-1133">Transmembrane helix</keyword>
<comment type="subcellular location">
    <subcellularLocation>
        <location evidence="1">Membrane</location>
        <topology evidence="1">Single-pass type I membrane protein</topology>
    </subcellularLocation>
</comment>
<keyword evidence="3" id="KW-0808">Transferase</keyword>
<dbReference type="GO" id="GO:0005524">
    <property type="term" value="F:ATP binding"/>
    <property type="evidence" value="ECO:0007669"/>
    <property type="project" value="UniProtKB-UniRule"/>
</dbReference>
<evidence type="ECO:0000256" key="5">
    <source>
        <dbReference type="ARBA" id="ARBA00022729"/>
    </source>
</evidence>
<dbReference type="PROSITE" id="PS50011">
    <property type="entry name" value="PROTEIN_KINASE_DOM"/>
    <property type="match status" value="1"/>
</dbReference>
<keyword evidence="6 14" id="KW-0547">Nucleotide-binding</keyword>
<dbReference type="RefSeq" id="XP_055885747.1">
    <property type="nucleotide sequence ID" value="XM_056029772.1"/>
</dbReference>
<dbReference type="InterPro" id="IPR017441">
    <property type="entry name" value="Protein_kinase_ATP_BS"/>
</dbReference>
<evidence type="ECO:0000256" key="2">
    <source>
        <dbReference type="ARBA" id="ARBA00011902"/>
    </source>
</evidence>
<evidence type="ECO:0000313" key="17">
    <source>
        <dbReference type="Proteomes" id="UP001165740"/>
    </source>
</evidence>
<proteinExistence type="predicted"/>
<accession>A0A9W3AEL0</accession>
<dbReference type="Gene3D" id="3.30.200.20">
    <property type="entry name" value="Phosphorylase Kinase, domain 1"/>
    <property type="match status" value="1"/>
</dbReference>
<keyword evidence="7" id="KW-0418">Kinase</keyword>
<dbReference type="InterPro" id="IPR000742">
    <property type="entry name" value="EGF"/>
</dbReference>
<evidence type="ECO:0000256" key="12">
    <source>
        <dbReference type="ARBA" id="ARBA00023180"/>
    </source>
</evidence>
<evidence type="ECO:0000256" key="8">
    <source>
        <dbReference type="ARBA" id="ARBA00022840"/>
    </source>
</evidence>
<dbReference type="Pfam" id="PF07714">
    <property type="entry name" value="PK_Tyr_Ser-Thr"/>
    <property type="match status" value="1"/>
</dbReference>
<evidence type="ECO:0000256" key="15">
    <source>
        <dbReference type="SAM" id="Phobius"/>
    </source>
</evidence>
<dbReference type="AlphaFoldDB" id="A0A9W3AEL0"/>
<keyword evidence="17" id="KW-1185">Reference proteome</keyword>
<dbReference type="PROSITE" id="PS00109">
    <property type="entry name" value="PROTEIN_KINASE_TYR"/>
    <property type="match status" value="1"/>
</dbReference>
<sequence length="767" mass="84397">MVCFGFSKMISPALYGMTIMFLAIFLFSCLLQSSPLATPVSGCPEGLWGNNCQYRCDAGCKLGCKQNDGKCLGGCKPGWTGKNCDKLCTDYFYGFNCKSSCGHCYEEKPCNVVTGKCTDGCLPGWQGDKCLEGCKPYTYGANCNNTCGHCRLNQACNAVTGRCSAGCDRGWLGTTCEQACEKGFHGVDCVDRCGHCKANTTCDHVTGKCDSGCAPGWTGLMCTELCRPGLFGPNCQATCGSCLIGSCDHMTGECNGGCARGFHGPQCKEAELLDMVPLPTSRFRINEISGCPSGFYGENCSLACGRCQKQTSCDPVNGICKDGCASGYYGVHCFQNCTAGTYGESCKFLCGRCLSGTTCDVQTGICLSRCEDGWEGERCDTGVQRTSNTFHTSPTFPVLIICLVAAVILISVFFTYFVVVRPRKTALRRLYNTSSNEHLSNTYEQIVGSPWELQRGQLSLSNELLGNGQFGQVKRGHVKINGVKVPVAIKSLKDNASAKDKRDFLNELSILKRVGKHENVVCLVGACHIKGVMYVAMEYAKHGDLRTFLRHSRRLTSVHEYDNTTSPSLHTALRPQSLIKLSLDTAKGLKHLADKQIIHRDVAARNVLLGEKLVAKIADFGLSKNDQTYVKTSSTRVPIRWMAVESLFNNTYTLQSDVWSFGVLLWEIFTLGGTPYSSIDSQQLFSYLKDGHRLRKPRLCDQDMYGMMLQCWNDVPERRPTIDELTARLQRMLENSQVYMNITVQEESFYSEIDHDRENSNSNSNSS</sequence>
<dbReference type="GeneID" id="106077614"/>
<dbReference type="OrthoDB" id="4062651at2759"/>
<evidence type="ECO:0000256" key="10">
    <source>
        <dbReference type="ARBA" id="ARBA00023136"/>
    </source>
</evidence>
<dbReference type="SUPFAM" id="SSF56112">
    <property type="entry name" value="Protein kinase-like (PK-like)"/>
    <property type="match status" value="1"/>
</dbReference>
<evidence type="ECO:0000313" key="18">
    <source>
        <dbReference type="RefSeq" id="XP_055885746.1"/>
    </source>
</evidence>
<dbReference type="PANTHER" id="PTHR24416">
    <property type="entry name" value="TYROSINE-PROTEIN KINASE RECEPTOR"/>
    <property type="match status" value="1"/>
</dbReference>
<evidence type="ECO:0000256" key="6">
    <source>
        <dbReference type="ARBA" id="ARBA00022741"/>
    </source>
</evidence>
<feature type="binding site" evidence="14">
    <location>
        <position position="490"/>
    </location>
    <ligand>
        <name>ATP</name>
        <dbReference type="ChEBI" id="CHEBI:30616"/>
    </ligand>
</feature>
<feature type="domain" description="Protein kinase" evidence="16">
    <location>
        <begin position="459"/>
        <end position="733"/>
    </location>
</feature>
<dbReference type="OMA" id="TMYVAME"/>
<evidence type="ECO:0000256" key="9">
    <source>
        <dbReference type="ARBA" id="ARBA00022989"/>
    </source>
</evidence>
<dbReference type="Gene3D" id="1.10.510.10">
    <property type="entry name" value="Transferase(Phosphotransferase) domain 1"/>
    <property type="match status" value="1"/>
</dbReference>
<dbReference type="InterPro" id="IPR050122">
    <property type="entry name" value="RTK"/>
</dbReference>
<keyword evidence="11" id="KW-0829">Tyrosine-protein kinase</keyword>
<organism evidence="17 18">
    <name type="scientific">Biomphalaria glabrata</name>
    <name type="common">Bloodfluke planorb</name>
    <name type="synonym">Freshwater snail</name>
    <dbReference type="NCBI Taxonomy" id="6526"/>
    <lineage>
        <taxon>Eukaryota</taxon>
        <taxon>Metazoa</taxon>
        <taxon>Spiralia</taxon>
        <taxon>Lophotrochozoa</taxon>
        <taxon>Mollusca</taxon>
        <taxon>Gastropoda</taxon>
        <taxon>Heterobranchia</taxon>
        <taxon>Euthyneura</taxon>
        <taxon>Panpulmonata</taxon>
        <taxon>Hygrophila</taxon>
        <taxon>Lymnaeoidea</taxon>
        <taxon>Planorbidae</taxon>
        <taxon>Biomphalaria</taxon>
    </lineage>
</organism>
<dbReference type="FunFam" id="1.10.510.10:FF:000190">
    <property type="entry name" value="Proto-oncogene tyrosine-protein kinase receptor Ret"/>
    <property type="match status" value="1"/>
</dbReference>
<dbReference type="Gene3D" id="2.170.300.10">
    <property type="entry name" value="Tie2 ligand-binding domain superfamily"/>
    <property type="match status" value="3"/>
</dbReference>
<dbReference type="SMART" id="SM00181">
    <property type="entry name" value="EGF"/>
    <property type="match status" value="7"/>
</dbReference>
<evidence type="ECO:0000313" key="19">
    <source>
        <dbReference type="RefSeq" id="XP_055885747.1"/>
    </source>
</evidence>
<keyword evidence="4 15" id="KW-0812">Transmembrane</keyword>
<dbReference type="PROSITE" id="PS00107">
    <property type="entry name" value="PROTEIN_KINASE_ATP"/>
    <property type="match status" value="1"/>
</dbReference>
<dbReference type="GO" id="GO:0005886">
    <property type="term" value="C:plasma membrane"/>
    <property type="evidence" value="ECO:0007669"/>
    <property type="project" value="TreeGrafter"/>
</dbReference>
<evidence type="ECO:0000256" key="4">
    <source>
        <dbReference type="ARBA" id="ARBA00022692"/>
    </source>
</evidence>
<evidence type="ECO:0000256" key="3">
    <source>
        <dbReference type="ARBA" id="ARBA00022679"/>
    </source>
</evidence>
<gene>
    <name evidence="18 19" type="primary">LOC106077614</name>
</gene>
<keyword evidence="5" id="KW-0732">Signal</keyword>
<dbReference type="GO" id="GO:0043235">
    <property type="term" value="C:receptor complex"/>
    <property type="evidence" value="ECO:0007669"/>
    <property type="project" value="TreeGrafter"/>
</dbReference>
<dbReference type="InterPro" id="IPR008266">
    <property type="entry name" value="Tyr_kinase_AS"/>
</dbReference>
<name>A0A9W3AEL0_BIOGL</name>
<evidence type="ECO:0000256" key="1">
    <source>
        <dbReference type="ARBA" id="ARBA00004479"/>
    </source>
</evidence>
<dbReference type="RefSeq" id="XP_055885746.1">
    <property type="nucleotide sequence ID" value="XM_056029771.1"/>
</dbReference>
<keyword evidence="8 14" id="KW-0067">ATP-binding</keyword>
<protein>
    <recommendedName>
        <fullName evidence="2">receptor protein-tyrosine kinase</fullName>
        <ecNumber evidence="2">2.7.10.1</ecNumber>
    </recommendedName>
</protein>
<keyword evidence="10 15" id="KW-0472">Membrane</keyword>
<dbReference type="PRINTS" id="PR00109">
    <property type="entry name" value="TYRKINASE"/>
</dbReference>
<evidence type="ECO:0000256" key="7">
    <source>
        <dbReference type="ARBA" id="ARBA00022777"/>
    </source>
</evidence>
<dbReference type="InterPro" id="IPR001245">
    <property type="entry name" value="Ser-Thr/Tyr_kinase_cat_dom"/>
</dbReference>
<dbReference type="Proteomes" id="UP001165740">
    <property type="component" value="Chromosome 5"/>
</dbReference>
<dbReference type="CDD" id="cd00192">
    <property type="entry name" value="PTKc"/>
    <property type="match status" value="1"/>
</dbReference>
<evidence type="ECO:0000256" key="11">
    <source>
        <dbReference type="ARBA" id="ARBA00023137"/>
    </source>
</evidence>
<evidence type="ECO:0000259" key="16">
    <source>
        <dbReference type="PROSITE" id="PS50011"/>
    </source>
</evidence>
<dbReference type="SMART" id="SM00219">
    <property type="entry name" value="TyrKc"/>
    <property type="match status" value="1"/>
</dbReference>
<feature type="transmembrane region" description="Helical" evidence="15">
    <location>
        <begin position="396"/>
        <end position="419"/>
    </location>
</feature>
<reference evidence="18 19" key="1">
    <citation type="submission" date="2025-04" db="UniProtKB">
        <authorList>
            <consortium name="RefSeq"/>
        </authorList>
    </citation>
    <scope>IDENTIFICATION</scope>
</reference>
<comment type="catalytic activity">
    <reaction evidence="13">
        <text>L-tyrosyl-[protein] + ATP = O-phospho-L-tyrosyl-[protein] + ADP + H(+)</text>
        <dbReference type="Rhea" id="RHEA:10596"/>
        <dbReference type="Rhea" id="RHEA-COMP:10136"/>
        <dbReference type="Rhea" id="RHEA-COMP:20101"/>
        <dbReference type="ChEBI" id="CHEBI:15378"/>
        <dbReference type="ChEBI" id="CHEBI:30616"/>
        <dbReference type="ChEBI" id="CHEBI:46858"/>
        <dbReference type="ChEBI" id="CHEBI:61978"/>
        <dbReference type="ChEBI" id="CHEBI:456216"/>
        <dbReference type="EC" id="2.7.10.1"/>
    </reaction>
</comment>
<evidence type="ECO:0000256" key="14">
    <source>
        <dbReference type="PROSITE-ProRule" id="PRU10141"/>
    </source>
</evidence>
<dbReference type="InterPro" id="IPR020635">
    <property type="entry name" value="Tyr_kinase_cat_dom"/>
</dbReference>